<evidence type="ECO:0000256" key="1">
    <source>
        <dbReference type="ARBA" id="ARBA00022491"/>
    </source>
</evidence>
<dbReference type="SUPFAM" id="SSF46689">
    <property type="entry name" value="Homeodomain-like"/>
    <property type="match status" value="1"/>
</dbReference>
<accession>A0A248TPG7</accession>
<reference evidence="5 6" key="1">
    <citation type="submission" date="2017-08" db="EMBL/GenBank/DDBJ databases">
        <title>Complete Genome Sequence of Bacillus kochii Oregon-R-modENCODE STRAIN BDGP4, isolated from Drosophila melanogaster gut.</title>
        <authorList>
            <person name="Wan K.H."/>
            <person name="Yu C."/>
            <person name="Park S."/>
            <person name="Hammonds A.S."/>
            <person name="Booth B.W."/>
            <person name="Celniker S.E."/>
        </authorList>
    </citation>
    <scope>NUCLEOTIDE SEQUENCE [LARGE SCALE GENOMIC DNA]</scope>
    <source>
        <strain evidence="5 6">BDGP4</strain>
    </source>
</reference>
<dbReference type="PROSITE" id="PS50977">
    <property type="entry name" value="HTH_TETR_2"/>
    <property type="match status" value="1"/>
</dbReference>
<protein>
    <submittedName>
        <fullName evidence="5">TetR family transcriptional regulator</fullName>
    </submittedName>
</protein>
<dbReference type="AlphaFoldDB" id="A0A248TPG7"/>
<dbReference type="InterPro" id="IPR009057">
    <property type="entry name" value="Homeodomain-like_sf"/>
</dbReference>
<name>A0A248TPG7_9BACI</name>
<dbReference type="InterPro" id="IPR001647">
    <property type="entry name" value="HTH_TetR"/>
</dbReference>
<proteinExistence type="predicted"/>
<dbReference type="Gene3D" id="1.10.357.10">
    <property type="entry name" value="Tetracycline Repressor, domain 2"/>
    <property type="match status" value="1"/>
</dbReference>
<dbReference type="Proteomes" id="UP000215137">
    <property type="component" value="Chromosome"/>
</dbReference>
<dbReference type="OrthoDB" id="9810250at2"/>
<evidence type="ECO:0000259" key="4">
    <source>
        <dbReference type="PROSITE" id="PS50977"/>
    </source>
</evidence>
<keyword evidence="6" id="KW-1185">Reference proteome</keyword>
<keyword evidence="2 3" id="KW-0238">DNA-binding</keyword>
<dbReference type="KEGG" id="bko:CKF48_21740"/>
<evidence type="ECO:0000256" key="2">
    <source>
        <dbReference type="ARBA" id="ARBA00023125"/>
    </source>
</evidence>
<dbReference type="GO" id="GO:0003677">
    <property type="term" value="F:DNA binding"/>
    <property type="evidence" value="ECO:0007669"/>
    <property type="project" value="UniProtKB-UniRule"/>
</dbReference>
<dbReference type="PANTHER" id="PTHR43479">
    <property type="entry name" value="ACREF/ENVCD OPERON REPRESSOR-RELATED"/>
    <property type="match status" value="1"/>
</dbReference>
<evidence type="ECO:0000313" key="6">
    <source>
        <dbReference type="Proteomes" id="UP000215137"/>
    </source>
</evidence>
<organism evidence="5 6">
    <name type="scientific">Cytobacillus kochii</name>
    <dbReference type="NCBI Taxonomy" id="859143"/>
    <lineage>
        <taxon>Bacteria</taxon>
        <taxon>Bacillati</taxon>
        <taxon>Bacillota</taxon>
        <taxon>Bacilli</taxon>
        <taxon>Bacillales</taxon>
        <taxon>Bacillaceae</taxon>
        <taxon>Cytobacillus</taxon>
    </lineage>
</organism>
<dbReference type="Pfam" id="PF14278">
    <property type="entry name" value="TetR_C_8"/>
    <property type="match status" value="1"/>
</dbReference>
<evidence type="ECO:0000313" key="5">
    <source>
        <dbReference type="EMBL" id="ASV70128.1"/>
    </source>
</evidence>
<dbReference type="GeneID" id="97216199"/>
<feature type="DNA-binding region" description="H-T-H motif" evidence="3">
    <location>
        <begin position="33"/>
        <end position="52"/>
    </location>
</feature>
<evidence type="ECO:0000256" key="3">
    <source>
        <dbReference type="PROSITE-ProRule" id="PRU00335"/>
    </source>
</evidence>
<gene>
    <name evidence="5" type="ORF">CKF48_21740</name>
</gene>
<keyword evidence="1" id="KW-0678">Repressor</keyword>
<dbReference type="RefSeq" id="WP_095373690.1">
    <property type="nucleotide sequence ID" value="NZ_CANMJM010000018.1"/>
</dbReference>
<sequence>MNKKLDRRKQYTRMVLKESLMELLREKVISSITIKELCQKADINRSTFYSHYRDQFDLLQHIEDEILLELQVTLKQYNHNETNETFAMTKYLLDYVYKRSADFLVLFSDHGNKAFQTRVIDTAQSIIINSLKEEQQVINLDKSKYMIYFVISGCIYVIEKWLMNGMKESPEEMTTIITEISNRVILHSK</sequence>
<dbReference type="EMBL" id="CP022983">
    <property type="protein sequence ID" value="ASV70128.1"/>
    <property type="molecule type" value="Genomic_DNA"/>
</dbReference>
<dbReference type="PANTHER" id="PTHR43479:SF7">
    <property type="entry name" value="TETR-FAMILY TRANSCRIPTIONAL REGULATOR"/>
    <property type="match status" value="1"/>
</dbReference>
<dbReference type="InterPro" id="IPR050624">
    <property type="entry name" value="HTH-type_Tx_Regulator"/>
</dbReference>
<dbReference type="InterPro" id="IPR039532">
    <property type="entry name" value="TetR_C_Firmicutes"/>
</dbReference>
<feature type="domain" description="HTH tetR-type" evidence="4">
    <location>
        <begin position="10"/>
        <end position="70"/>
    </location>
</feature>